<dbReference type="KEGG" id="elq:Ga0102493_112385"/>
<protein>
    <submittedName>
        <fullName evidence="2">FemAB</fullName>
    </submittedName>
</protein>
<comment type="caution">
    <text evidence="2">The sequence shown here is derived from an EMBL/GenBank/DDBJ whole genome shotgun (WGS) entry which is preliminary data.</text>
</comment>
<accession>A0A074MHZ9</accession>
<dbReference type="PANTHER" id="PTHR36174:SF1">
    <property type="entry name" value="LIPID II:GLYCINE GLYCYLTRANSFERASE"/>
    <property type="match status" value="1"/>
</dbReference>
<dbReference type="PATRIC" id="fig|39960.10.peg.1481"/>
<sequence length="355" mass="38612">MNAPVRLTQSVRAVDLHDAGEARRIEGFVREHGASLFHRPAWLLGVEAGTGQRAAGFVAERMGTITGWLPLTEARSALFGKALVSSGFGVGGGICTGDADAIICLAEAAERHAAARGFGSVELRGGVIPERPGWRQWSDRHCGFERRLAEDDESELLAIPRKARAEVRKGIANALRVHVGRERRDLAAHYAVYSQSVRNLGTPVFPKKLFAAMLAAFPRESDILTVYAGGTPIASVLSFYHAGAVMPFWGGGTFAARSRRANELMYYELMLHARKRGMERFDFGRSKTGSGPFRFKKNWGFTPEPLTYGAWDAPGEAARDVDPTSAAHARRIALWKKLPLPVANLIGPPIARGLA</sequence>
<dbReference type="InterPro" id="IPR017469">
    <property type="entry name" value="PEP-CTERM_FemAB-rel"/>
</dbReference>
<evidence type="ECO:0000259" key="1">
    <source>
        <dbReference type="Pfam" id="PF13480"/>
    </source>
</evidence>
<evidence type="ECO:0000313" key="2">
    <source>
        <dbReference type="EMBL" id="KEO92455.1"/>
    </source>
</evidence>
<dbReference type="OrthoDB" id="9773932at2"/>
<keyword evidence="3" id="KW-1185">Reference proteome</keyword>
<dbReference type="AlphaFoldDB" id="A0A074MHZ9"/>
<reference evidence="2 3" key="1">
    <citation type="submission" date="2014-04" db="EMBL/GenBank/DDBJ databases">
        <title>A comprehensive comparison of genomes of Erythrobacter spp. Strains.</title>
        <authorList>
            <person name="Zheng Q."/>
        </authorList>
    </citation>
    <scope>NUCLEOTIDE SEQUENCE [LARGE SCALE GENOMIC DNA]</scope>
    <source>
        <strain evidence="2 3">DSM 8509</strain>
    </source>
</reference>
<dbReference type="NCBIfam" id="TIGR03019">
    <property type="entry name" value="pepcterm_femAB"/>
    <property type="match status" value="1"/>
</dbReference>
<evidence type="ECO:0000313" key="3">
    <source>
        <dbReference type="Proteomes" id="UP000027866"/>
    </source>
</evidence>
<dbReference type="SUPFAM" id="SSF55729">
    <property type="entry name" value="Acyl-CoA N-acyltransferases (Nat)"/>
    <property type="match status" value="1"/>
</dbReference>
<organism evidence="2 3">
    <name type="scientific">Erythrobacter litoralis</name>
    <dbReference type="NCBI Taxonomy" id="39960"/>
    <lineage>
        <taxon>Bacteria</taxon>
        <taxon>Pseudomonadati</taxon>
        <taxon>Pseudomonadota</taxon>
        <taxon>Alphaproteobacteria</taxon>
        <taxon>Sphingomonadales</taxon>
        <taxon>Erythrobacteraceae</taxon>
        <taxon>Erythrobacter/Porphyrobacter group</taxon>
        <taxon>Erythrobacter</taxon>
    </lineage>
</organism>
<gene>
    <name evidence="2" type="ORF">EH32_14440</name>
</gene>
<dbReference type="Gene3D" id="3.40.630.30">
    <property type="match status" value="1"/>
</dbReference>
<dbReference type="PANTHER" id="PTHR36174">
    <property type="entry name" value="LIPID II:GLYCINE GLYCYLTRANSFERASE"/>
    <property type="match status" value="1"/>
</dbReference>
<dbReference type="Pfam" id="PF13480">
    <property type="entry name" value="Acetyltransf_6"/>
    <property type="match status" value="1"/>
</dbReference>
<dbReference type="InterPro" id="IPR038740">
    <property type="entry name" value="BioF2-like_GNAT_dom"/>
</dbReference>
<feature type="domain" description="BioF2-like acetyltransferase" evidence="1">
    <location>
        <begin position="162"/>
        <end position="296"/>
    </location>
</feature>
<dbReference type="RefSeq" id="WP_034904721.1">
    <property type="nucleotide sequence ID" value="NZ_CP017057.1"/>
</dbReference>
<proteinExistence type="predicted"/>
<dbReference type="InterPro" id="IPR050644">
    <property type="entry name" value="PG_Glycine_Bridge_Synth"/>
</dbReference>
<dbReference type="Proteomes" id="UP000027866">
    <property type="component" value="Unassembled WGS sequence"/>
</dbReference>
<name>A0A074MHZ9_9SPHN</name>
<dbReference type="InterPro" id="IPR016181">
    <property type="entry name" value="Acyl_CoA_acyltransferase"/>
</dbReference>
<dbReference type="EMBL" id="JMIX01000009">
    <property type="protein sequence ID" value="KEO92455.1"/>
    <property type="molecule type" value="Genomic_DNA"/>
</dbReference>